<dbReference type="Proteomes" id="UP000663838">
    <property type="component" value="Unassembled WGS sequence"/>
</dbReference>
<dbReference type="Proteomes" id="UP000663865">
    <property type="component" value="Unassembled WGS sequence"/>
</dbReference>
<evidence type="ECO:0000313" key="2">
    <source>
        <dbReference type="EMBL" id="CAF3571956.1"/>
    </source>
</evidence>
<evidence type="ECO:0000313" key="6">
    <source>
        <dbReference type="EMBL" id="CAF4626500.1"/>
    </source>
</evidence>
<organism evidence="7 8">
    <name type="scientific">Rotaria socialis</name>
    <dbReference type="NCBI Taxonomy" id="392032"/>
    <lineage>
        <taxon>Eukaryota</taxon>
        <taxon>Metazoa</taxon>
        <taxon>Spiralia</taxon>
        <taxon>Gnathifera</taxon>
        <taxon>Rotifera</taxon>
        <taxon>Eurotatoria</taxon>
        <taxon>Bdelloidea</taxon>
        <taxon>Philodinida</taxon>
        <taxon>Philodinidae</taxon>
        <taxon>Rotaria</taxon>
    </lineage>
</organism>
<reference evidence="7" key="1">
    <citation type="submission" date="2021-02" db="EMBL/GenBank/DDBJ databases">
        <authorList>
            <person name="Nowell W R."/>
        </authorList>
    </citation>
    <scope>NUCLEOTIDE SEQUENCE</scope>
</reference>
<dbReference type="Proteomes" id="UP000663862">
    <property type="component" value="Unassembled WGS sequence"/>
</dbReference>
<dbReference type="AlphaFoldDB" id="A0A821SQV5"/>
<dbReference type="EMBL" id="CAJNYV010003465">
    <property type="protein sequence ID" value="CAF3571956.1"/>
    <property type="molecule type" value="Genomic_DNA"/>
</dbReference>
<dbReference type="Proteomes" id="UP000663851">
    <property type="component" value="Unassembled WGS sequence"/>
</dbReference>
<dbReference type="EMBL" id="CAJNYU010000010">
    <property type="protein sequence ID" value="CAF3311613.1"/>
    <property type="molecule type" value="Genomic_DNA"/>
</dbReference>
<dbReference type="EMBL" id="CAJOBQ010000514">
    <property type="protein sequence ID" value="CAF4371761.1"/>
    <property type="molecule type" value="Genomic_DNA"/>
</dbReference>
<sequence>MNSVRLFDESKQAWYTLMVRPGNIRQSDYFRAIFLYSTGLKYKVNDENDFTSIPKNDAGGYEWDWTANIIYELI</sequence>
<gene>
    <name evidence="1" type="ORF">FME351_LOCUS449</name>
    <name evidence="3" type="ORF">HFQ381_LOCUS10038</name>
    <name evidence="2" type="ORF">KIK155_LOCUS19490</name>
    <name evidence="6" type="ORF">QYT958_LOCUS13199</name>
    <name evidence="7" type="ORF">TOA249_LOCUS27536</name>
    <name evidence="4" type="ORF">TSG867_LOCUS10939</name>
    <name evidence="5" type="ORF">UJA718_LOCUS22314</name>
</gene>
<keyword evidence="9" id="KW-1185">Reference proteome</keyword>
<comment type="caution">
    <text evidence="7">The sequence shown here is derived from an EMBL/GenBank/DDBJ whole genome shotgun (WGS) entry which is preliminary data.</text>
</comment>
<evidence type="ECO:0000313" key="4">
    <source>
        <dbReference type="EMBL" id="CAF4371761.1"/>
    </source>
</evidence>
<evidence type="ECO:0000313" key="7">
    <source>
        <dbReference type="EMBL" id="CAF4859052.1"/>
    </source>
</evidence>
<dbReference type="EMBL" id="CAJOBS010003532">
    <property type="protein sequence ID" value="CAF4859052.1"/>
    <property type="molecule type" value="Genomic_DNA"/>
</dbReference>
<protein>
    <submittedName>
        <fullName evidence="7">Uncharacterized protein</fullName>
    </submittedName>
</protein>
<name>A0A821SQV5_9BILA</name>
<evidence type="ECO:0000313" key="1">
    <source>
        <dbReference type="EMBL" id="CAF3311613.1"/>
    </source>
</evidence>
<evidence type="ECO:0000313" key="5">
    <source>
        <dbReference type="EMBL" id="CAF4444123.1"/>
    </source>
</evidence>
<dbReference type="Proteomes" id="UP000663869">
    <property type="component" value="Unassembled WGS sequence"/>
</dbReference>
<evidence type="ECO:0000313" key="3">
    <source>
        <dbReference type="EMBL" id="CAF4244272.1"/>
    </source>
</evidence>
<dbReference type="EMBL" id="CAJOBO010000542">
    <property type="protein sequence ID" value="CAF4244272.1"/>
    <property type="molecule type" value="Genomic_DNA"/>
</dbReference>
<evidence type="ECO:0000313" key="8">
    <source>
        <dbReference type="Proteomes" id="UP000663838"/>
    </source>
</evidence>
<dbReference type="Proteomes" id="UP000663848">
    <property type="component" value="Unassembled WGS sequence"/>
</dbReference>
<evidence type="ECO:0000313" key="9">
    <source>
        <dbReference type="Proteomes" id="UP000663873"/>
    </source>
</evidence>
<proteinExistence type="predicted"/>
<dbReference type="EMBL" id="CAJOBP010004560">
    <property type="protein sequence ID" value="CAF4444123.1"/>
    <property type="molecule type" value="Genomic_DNA"/>
</dbReference>
<accession>A0A821SQV5</accession>
<dbReference type="EMBL" id="CAJOBR010001668">
    <property type="protein sequence ID" value="CAF4626500.1"/>
    <property type="molecule type" value="Genomic_DNA"/>
</dbReference>
<dbReference type="Proteomes" id="UP000663873">
    <property type="component" value="Unassembled WGS sequence"/>
</dbReference>